<evidence type="ECO:0000313" key="4">
    <source>
        <dbReference type="Proteomes" id="UP001347796"/>
    </source>
</evidence>
<dbReference type="InterPro" id="IPR037386">
    <property type="entry name" value="CCDC40"/>
</dbReference>
<keyword evidence="4" id="KW-1185">Reference proteome</keyword>
<name>A0AAN8J645_PATCE</name>
<feature type="compositionally biased region" description="Basic and acidic residues" evidence="2">
    <location>
        <begin position="238"/>
        <end position="250"/>
    </location>
</feature>
<feature type="coiled-coil region" evidence="1">
    <location>
        <begin position="922"/>
        <end position="1003"/>
    </location>
</feature>
<feature type="compositionally biased region" description="Gly residues" evidence="2">
    <location>
        <begin position="289"/>
        <end position="299"/>
    </location>
</feature>
<keyword evidence="1" id="KW-0175">Coiled coil</keyword>
<evidence type="ECO:0000256" key="1">
    <source>
        <dbReference type="SAM" id="Coils"/>
    </source>
</evidence>
<evidence type="ECO:0008006" key="5">
    <source>
        <dbReference type="Google" id="ProtNLM"/>
    </source>
</evidence>
<feature type="region of interest" description="Disordered" evidence="2">
    <location>
        <begin position="26"/>
        <end position="326"/>
    </location>
</feature>
<dbReference type="AlphaFoldDB" id="A0AAN8J645"/>
<evidence type="ECO:0000256" key="2">
    <source>
        <dbReference type="SAM" id="MobiDB-lite"/>
    </source>
</evidence>
<accession>A0AAN8J645</accession>
<dbReference type="EMBL" id="JAZGQO010000014">
    <property type="protein sequence ID" value="KAK6170440.1"/>
    <property type="molecule type" value="Genomic_DNA"/>
</dbReference>
<feature type="compositionally biased region" description="Polar residues" evidence="2">
    <location>
        <begin position="127"/>
        <end position="137"/>
    </location>
</feature>
<feature type="coiled-coil region" evidence="1">
    <location>
        <begin position="405"/>
        <end position="520"/>
    </location>
</feature>
<evidence type="ECO:0000313" key="3">
    <source>
        <dbReference type="EMBL" id="KAK6170440.1"/>
    </source>
</evidence>
<feature type="compositionally biased region" description="Polar residues" evidence="2">
    <location>
        <begin position="61"/>
        <end position="73"/>
    </location>
</feature>
<feature type="compositionally biased region" description="Acidic residues" evidence="2">
    <location>
        <begin position="267"/>
        <end position="276"/>
    </location>
</feature>
<gene>
    <name evidence="3" type="ORF">SNE40_018834</name>
</gene>
<feature type="compositionally biased region" description="Low complexity" evidence="2">
    <location>
        <begin position="151"/>
        <end position="182"/>
    </location>
</feature>
<dbReference type="PANTHER" id="PTHR16275">
    <property type="entry name" value="COILED-COIL DOMAIN-CONTAINING PROTEIN 40"/>
    <property type="match status" value="1"/>
</dbReference>
<feature type="compositionally biased region" description="Polar residues" evidence="2">
    <location>
        <begin position="81"/>
        <end position="93"/>
    </location>
</feature>
<sequence>MADREARPTSSRLSGVVSEITLKALQQFDTGDMDPEQTGSASPEPTTGRELKPPTPKSAGSRPTSAAQKSSRPGSAAIKTPSRSASETDQLSISGERPPSAARSSSRTSTVGGKTSLVAAEKETEDNPLSISGSRPTSAKERPPSAKESRPTSAKSSRPPSSKTSRPTSAKGAKSPSASKSPSAEDQKSPSAKDNAIVVPSSAEERPPSATRPVSAVKSGSRPGSAVKRPTSAINGESARRGTPDVKDNREETEENTEMALMPTDDGGYDEDEYVGETDVSRQPPAGPPGGGDGGGNSDGEGDDSDGDDYNREVTGYSDEDSDNEADLVVLDPDHPLMRRFQNALKKHLEKQNETVTLELRELEESLKTKRRNREDLGVELYGVQQELARYQMILERNHDDFATINQERLKNEQELNEIRNMYKNTQTTVNKEKKKSSELQAEVENLALRLFYMKNAKEDVRSDINVMRRAAEKAESEVSKAEIEKQRQDLYVDRLVERVDKLKEEMAMYEAQITAQSEETKAAKEALTEAYMEIEVIDFEKKQLFQQWNSSLIGMRRRDEAHSAMQEALSQQHQKILSLETEIDGFKKNISKEQEQNEKLCMILAKTERDIETVRKQLNTCQAKHDALKSEYTTYTRMLHETEQALHRAMTDKTLRMNELNALRQQIEKEYLEKVKLEDEIMERMRTQLTMDKASQYSRKLTNKMRDTTKHLETQMAEVENHIAKDALEASNVKARTERLKKVLVRLDDDIAARNDIISRSNNEITKRNALIERKQNLIDQYNKRLEHMISSAGGVELGPLEIQINSLSKSIDAESHSTAELQQQWLRQESELVKLLGEKSQQSQDVIQLKKQITILSQKKIRTEKHIDQHNREQYDIERNIKLMQNDMLKLNTLLFKQKGAADSIEQTNILQESEFLSKLREAENESIKLQDSLDAIKEEKERLLNSLVEAERQIMLWEKKTQLARETRAAVDSEVGQGEVAAMKSEIHRMQVRYSQLMKQQEKMIQEMEKAVSRRDTIVTRGDAQTKMKSKPLTKGTFERQMAETRKKIKTTIQDANACEDEIRQLHQHQQILSHQLEDKQLNCQQLQGSADSMDSDIERLAEMKQRNMTDLLSRQQKTKYYQQAKDGKYTMMCKSETGLNVEYEKQVDRLHTLNAIVDRLNQEYPHAQPALRKVTIALSTRSIPTEEET</sequence>
<organism evidence="3 4">
    <name type="scientific">Patella caerulea</name>
    <name type="common">Rayed Mediterranean limpet</name>
    <dbReference type="NCBI Taxonomy" id="87958"/>
    <lineage>
        <taxon>Eukaryota</taxon>
        <taxon>Metazoa</taxon>
        <taxon>Spiralia</taxon>
        <taxon>Lophotrochozoa</taxon>
        <taxon>Mollusca</taxon>
        <taxon>Gastropoda</taxon>
        <taxon>Patellogastropoda</taxon>
        <taxon>Patelloidea</taxon>
        <taxon>Patellidae</taxon>
        <taxon>Patella</taxon>
    </lineage>
</organism>
<dbReference type="GO" id="GO:0035082">
    <property type="term" value="P:axoneme assembly"/>
    <property type="evidence" value="ECO:0007669"/>
    <property type="project" value="InterPro"/>
</dbReference>
<feature type="compositionally biased region" description="Basic and acidic residues" evidence="2">
    <location>
        <begin position="138"/>
        <end position="150"/>
    </location>
</feature>
<dbReference type="GO" id="GO:0005737">
    <property type="term" value="C:cytoplasm"/>
    <property type="evidence" value="ECO:0007669"/>
    <property type="project" value="TreeGrafter"/>
</dbReference>
<feature type="coiled-coil region" evidence="1">
    <location>
        <begin position="346"/>
        <end position="380"/>
    </location>
</feature>
<dbReference type="PANTHER" id="PTHR16275:SF8">
    <property type="entry name" value="COILED-COIL DOMAIN-CONTAINING PROTEIN 40"/>
    <property type="match status" value="1"/>
</dbReference>
<comment type="caution">
    <text evidence="3">The sequence shown here is derived from an EMBL/GenBank/DDBJ whole genome shotgun (WGS) entry which is preliminary data.</text>
</comment>
<dbReference type="Pfam" id="PF08647">
    <property type="entry name" value="BRE1"/>
    <property type="match status" value="1"/>
</dbReference>
<proteinExistence type="predicted"/>
<feature type="coiled-coil region" evidence="1">
    <location>
        <begin position="577"/>
        <end position="681"/>
    </location>
</feature>
<protein>
    <recommendedName>
        <fullName evidence="5">Coiled-coil domain-containing protein 40</fullName>
    </recommendedName>
</protein>
<reference evidence="3 4" key="1">
    <citation type="submission" date="2024-01" db="EMBL/GenBank/DDBJ databases">
        <title>The genome of the rayed Mediterranean limpet Patella caerulea (Linnaeus, 1758).</title>
        <authorList>
            <person name="Anh-Thu Weber A."/>
            <person name="Halstead-Nussloch G."/>
        </authorList>
    </citation>
    <scope>NUCLEOTIDE SEQUENCE [LARGE SCALE GENOMIC DNA]</scope>
    <source>
        <strain evidence="3">AATW-2023a</strain>
        <tissue evidence="3">Whole specimen</tissue>
    </source>
</reference>
<feature type="compositionally biased region" description="Low complexity" evidence="2">
    <location>
        <begin position="97"/>
        <end position="110"/>
    </location>
</feature>
<dbReference type="Proteomes" id="UP001347796">
    <property type="component" value="Unassembled WGS sequence"/>
</dbReference>